<evidence type="ECO:0000313" key="3">
    <source>
        <dbReference type="EMBL" id="SEH46755.1"/>
    </source>
</evidence>
<dbReference type="CDD" id="cd14255">
    <property type="entry name" value="Dockerin_III"/>
    <property type="match status" value="1"/>
</dbReference>
<dbReference type="GO" id="GO:0000272">
    <property type="term" value="P:polysaccharide catabolic process"/>
    <property type="evidence" value="ECO:0007669"/>
    <property type="project" value="InterPro"/>
</dbReference>
<feature type="chain" id="PRO_5038512747" description="Dockerin domain-containing protein" evidence="2">
    <location>
        <begin position="25"/>
        <end position="316"/>
    </location>
</feature>
<dbReference type="RefSeq" id="WP_074714625.1">
    <property type="nucleotide sequence ID" value="NZ_FNWV01000002.1"/>
</dbReference>
<dbReference type="SUPFAM" id="SSF63446">
    <property type="entry name" value="Type I dockerin domain"/>
    <property type="match status" value="1"/>
</dbReference>
<dbReference type="SUPFAM" id="SSF52266">
    <property type="entry name" value="SGNH hydrolase"/>
    <property type="match status" value="1"/>
</dbReference>
<reference evidence="3 4" key="1">
    <citation type="submission" date="2016-10" db="EMBL/GenBank/DDBJ databases">
        <authorList>
            <person name="de Groot N.N."/>
        </authorList>
    </citation>
    <scope>NUCLEOTIDE SEQUENCE [LARGE SCALE GENOMIC DNA]</scope>
    <source>
        <strain evidence="3 4">YAD2003</strain>
    </source>
</reference>
<gene>
    <name evidence="3" type="ORF">SAMN02910265_00838</name>
</gene>
<dbReference type="AlphaFoldDB" id="A0A1H6IJM2"/>
<dbReference type="CDD" id="cd00229">
    <property type="entry name" value="SGNH_hydrolase"/>
    <property type="match status" value="1"/>
</dbReference>
<feature type="region of interest" description="Disordered" evidence="1">
    <location>
        <begin position="117"/>
        <end position="146"/>
    </location>
</feature>
<dbReference type="InterPro" id="IPR036514">
    <property type="entry name" value="SGNH_hydro_sf"/>
</dbReference>
<dbReference type="Proteomes" id="UP000183190">
    <property type="component" value="Unassembled WGS sequence"/>
</dbReference>
<dbReference type="InterPro" id="IPR002105">
    <property type="entry name" value="Dockerin_1_rpt"/>
</dbReference>
<sequence>MKIKTLMSIAATAALAASSVGITAHGEAGLYLIGDINGDGIVDSADACSALAAYACTSSGKDSPLFTYQESAADLNGDSQVDAVDASLILSYYAWASVSDDENPIMTDFLEKNGFKQKAEEEEQPAEQTDNGGSAPAANEAAPAAPAPVAEYVPQRIDSEYEEWFWVGDSRTVGMARSIAIDYIAKVGAGIKLFRDNAQQIYQIRDKTVIINLGVNDLDSGAYLRLYNSMPDEFLDNNTVIFMSVNPCDGNYSYLNSRIDAFNNAMRDGLDSRIQYLDCNAYLRYYGFRTTDGLHYTDATYADIYNFVFDSLIGEE</sequence>
<evidence type="ECO:0000256" key="2">
    <source>
        <dbReference type="SAM" id="SignalP"/>
    </source>
</evidence>
<name>A0A1H6IJM2_RUMFL</name>
<dbReference type="EMBL" id="FNWV01000002">
    <property type="protein sequence ID" value="SEH46755.1"/>
    <property type="molecule type" value="Genomic_DNA"/>
</dbReference>
<keyword evidence="2" id="KW-0732">Signal</keyword>
<dbReference type="InterPro" id="IPR036439">
    <property type="entry name" value="Dockerin_dom_sf"/>
</dbReference>
<evidence type="ECO:0000313" key="4">
    <source>
        <dbReference type="Proteomes" id="UP000183190"/>
    </source>
</evidence>
<dbReference type="Gene3D" id="3.40.50.1110">
    <property type="entry name" value="SGNH hydrolase"/>
    <property type="match status" value="1"/>
</dbReference>
<accession>A0A1H6IJM2</accession>
<dbReference type="OrthoDB" id="1976592at2"/>
<dbReference type="Gene3D" id="1.10.1330.10">
    <property type="entry name" value="Dockerin domain"/>
    <property type="match status" value="2"/>
</dbReference>
<feature type="signal peptide" evidence="2">
    <location>
        <begin position="1"/>
        <end position="24"/>
    </location>
</feature>
<protein>
    <recommendedName>
        <fullName evidence="5">Dockerin domain-containing protein</fullName>
    </recommendedName>
</protein>
<proteinExistence type="predicted"/>
<feature type="compositionally biased region" description="Low complexity" evidence="1">
    <location>
        <begin position="135"/>
        <end position="146"/>
    </location>
</feature>
<organism evidence="3 4">
    <name type="scientific">Ruminococcus flavefaciens</name>
    <dbReference type="NCBI Taxonomy" id="1265"/>
    <lineage>
        <taxon>Bacteria</taxon>
        <taxon>Bacillati</taxon>
        <taxon>Bacillota</taxon>
        <taxon>Clostridia</taxon>
        <taxon>Eubacteriales</taxon>
        <taxon>Oscillospiraceae</taxon>
        <taxon>Ruminococcus</taxon>
    </lineage>
</organism>
<dbReference type="Pfam" id="PF00404">
    <property type="entry name" value="Dockerin_1"/>
    <property type="match status" value="1"/>
</dbReference>
<evidence type="ECO:0000256" key="1">
    <source>
        <dbReference type="SAM" id="MobiDB-lite"/>
    </source>
</evidence>
<evidence type="ECO:0008006" key="5">
    <source>
        <dbReference type="Google" id="ProtNLM"/>
    </source>
</evidence>
<dbReference type="GO" id="GO:0004553">
    <property type="term" value="F:hydrolase activity, hydrolyzing O-glycosyl compounds"/>
    <property type="evidence" value="ECO:0007669"/>
    <property type="project" value="InterPro"/>
</dbReference>